<comment type="caution">
    <text evidence="11">The sequence shown here is derived from an EMBL/GenBank/DDBJ whole genome shotgun (WGS) entry which is preliminary data.</text>
</comment>
<dbReference type="Gene3D" id="1.20.120.890">
    <property type="entry name" value="tRNA(Met) cytidine acetyltransferase, tail domain"/>
    <property type="match status" value="1"/>
</dbReference>
<dbReference type="EC" id="2.3.1.193" evidence="9"/>
<comment type="subcellular location">
    <subcellularLocation>
        <location evidence="9">Cytoplasm</location>
    </subcellularLocation>
</comment>
<dbReference type="PANTHER" id="PTHR10925:SF5">
    <property type="entry name" value="RNA CYTIDINE ACETYLTRANSFERASE"/>
    <property type="match status" value="1"/>
</dbReference>
<dbReference type="GO" id="GO:0002101">
    <property type="term" value="P:tRNA wobble cytosine modification"/>
    <property type="evidence" value="ECO:0007669"/>
    <property type="project" value="UniProtKB-UniRule"/>
</dbReference>
<dbReference type="SUPFAM" id="SSF55729">
    <property type="entry name" value="Acyl-CoA N-acyltransferases (Nat)"/>
    <property type="match status" value="1"/>
</dbReference>
<keyword evidence="2 9" id="KW-0820">tRNA-binding</keyword>
<comment type="caution">
    <text evidence="9">Lacks conserved residue(s) required for the propagation of feature annotation.</text>
</comment>
<sequence>MASVPDARWLRDRHASACARGHRLTLWLRGSPEWTADGARRIVAALPELDRICLAERPILAEPSRPLRSATRLLGSDLDLLILDVHGGFDPDGFGAATGAIRGGGLLVLLTPPVAEWSRLPDPQAERIAVWPFDPAGLSRRFIARLIAVLESDPDVVRLDQGGLESIAAPTGSVPSASAHDRLQRSMPDDLACPSTPDQAQVVAAILKTAHGRARRPLVLTAHRGRGKSAALGLAAGRLLIEGGRRLVVTAPRREAVETLYRHAEAVLSAAERSTGRTCDVSTGLQSLVFHAPAELLEHQPEADLLLVDEAAGIPAPLLTALLERYGRIVFASTVHGYEGTGRGFEIRFRDTLERLTPDWRAIGLDTPIRWAADDPLECLVFRALLLDAAPAAREAVLEAATVDPTGLNAQWLDRDALLRDEPTLRELFGLLVLAHYQTRPLDLRMLLDGPNVRLLVLRQAGHLVGTLLVAEEGGMLDPELRAAIFCGRRRPRGHLLPQTLSAHAGLPEAPVHRYWRVIRIVVHPALTGRGLGRRLLAELEPAARTERIDLLGASFGATTELLEFWQACGFLPAQIGASRNAASGEHAVVVLRAISDAGERLLEDANRRLASSLPVWLAGPLRELDPEIAAMLIGALPVPDSAECATHADSDGWRFELESFVAGHRTLEASLPLLSVLTRRHLADALRTGRIDRRESALLVAAVLQYHPLTGLARRFAARGREALLERLRQVCGRLFARLPAIRP</sequence>
<dbReference type="AlphaFoldDB" id="A0A850RJ72"/>
<evidence type="ECO:0000256" key="1">
    <source>
        <dbReference type="ARBA" id="ARBA00022490"/>
    </source>
</evidence>
<evidence type="ECO:0000313" key="11">
    <source>
        <dbReference type="EMBL" id="NVZ09063.1"/>
    </source>
</evidence>
<reference evidence="11 12" key="1">
    <citation type="submission" date="2020-06" db="EMBL/GenBank/DDBJ databases">
        <title>Whole-genome sequence of Allochromatium humboldtianum DSM 21881, type strain.</title>
        <authorList>
            <person name="Kyndt J.A."/>
            <person name="Meyer T.E."/>
        </authorList>
    </citation>
    <scope>NUCLEOTIDE SEQUENCE [LARGE SCALE GENOMIC DNA]</scope>
    <source>
        <strain evidence="11 12">DSM 21881</strain>
    </source>
</reference>
<dbReference type="Gene3D" id="3.40.50.300">
    <property type="entry name" value="P-loop containing nucleotide triphosphate hydrolases"/>
    <property type="match status" value="1"/>
</dbReference>
<dbReference type="GO" id="GO:0005737">
    <property type="term" value="C:cytoplasm"/>
    <property type="evidence" value="ECO:0007669"/>
    <property type="project" value="UniProtKB-SubCell"/>
</dbReference>
<dbReference type="InterPro" id="IPR032672">
    <property type="entry name" value="TmcA/NAT10/Kre33"/>
</dbReference>
<dbReference type="GO" id="GO:0000049">
    <property type="term" value="F:tRNA binding"/>
    <property type="evidence" value="ECO:0007669"/>
    <property type="project" value="UniProtKB-UniRule"/>
</dbReference>
<dbReference type="GO" id="GO:0051392">
    <property type="term" value="F:tRNA cytidine N4-acetyltransferase activity"/>
    <property type="evidence" value="ECO:0007669"/>
    <property type="project" value="UniProtKB-UniRule"/>
</dbReference>
<evidence type="ECO:0000256" key="7">
    <source>
        <dbReference type="ARBA" id="ARBA00022884"/>
    </source>
</evidence>
<dbReference type="InterPro" id="IPR027417">
    <property type="entry name" value="P-loop_NTPase"/>
</dbReference>
<dbReference type="InterPro" id="IPR038321">
    <property type="entry name" value="TmcA_C_sf"/>
</dbReference>
<dbReference type="InterPro" id="IPR007807">
    <property type="entry name" value="TcmA/NAT10_helicase"/>
</dbReference>
<keyword evidence="3 9" id="KW-0808">Transferase</keyword>
<dbReference type="InterPro" id="IPR024914">
    <property type="entry name" value="tRNA_acetyltr_TmcA"/>
</dbReference>
<keyword evidence="1 9" id="KW-0963">Cytoplasm</keyword>
<feature type="binding site" evidence="9">
    <location>
        <position position="561"/>
    </location>
    <ligand>
        <name>acetyl-CoA</name>
        <dbReference type="ChEBI" id="CHEBI:57288"/>
    </ligand>
</feature>
<dbReference type="GO" id="GO:0051391">
    <property type="term" value="P:tRNA acetylation"/>
    <property type="evidence" value="ECO:0007669"/>
    <property type="project" value="UniProtKB-UniRule"/>
</dbReference>
<dbReference type="Gene3D" id="3.40.50.11040">
    <property type="match status" value="1"/>
</dbReference>
<keyword evidence="4 9" id="KW-0819">tRNA processing</keyword>
<comment type="similarity">
    <text evidence="9">Belongs to the TmcA family.</text>
</comment>
<evidence type="ECO:0000259" key="10">
    <source>
        <dbReference type="PROSITE" id="PS51186"/>
    </source>
</evidence>
<dbReference type="CDD" id="cd04301">
    <property type="entry name" value="NAT_SF"/>
    <property type="match status" value="1"/>
</dbReference>
<evidence type="ECO:0000256" key="4">
    <source>
        <dbReference type="ARBA" id="ARBA00022694"/>
    </source>
</evidence>
<dbReference type="HAMAP" id="MF_01886">
    <property type="entry name" value="tRNA_acetyltr_TmcA"/>
    <property type="match status" value="1"/>
</dbReference>
<dbReference type="Pfam" id="PF13718">
    <property type="entry name" value="GNAT_acetyltr_2"/>
    <property type="match status" value="2"/>
</dbReference>
<dbReference type="InterPro" id="IPR016181">
    <property type="entry name" value="Acyl_CoA_acyltransferase"/>
</dbReference>
<dbReference type="RefSeq" id="WP_176975836.1">
    <property type="nucleotide sequence ID" value="NZ_JABZEO010000004.1"/>
</dbReference>
<dbReference type="EMBL" id="JABZEO010000004">
    <property type="protein sequence ID" value="NVZ09063.1"/>
    <property type="molecule type" value="Genomic_DNA"/>
</dbReference>
<feature type="domain" description="N-acetyltransferase" evidence="10">
    <location>
        <begin position="417"/>
        <end position="596"/>
    </location>
</feature>
<dbReference type="PROSITE" id="PS51186">
    <property type="entry name" value="GNAT"/>
    <property type="match status" value="1"/>
</dbReference>
<keyword evidence="12" id="KW-1185">Reference proteome</keyword>
<evidence type="ECO:0000313" key="12">
    <source>
        <dbReference type="Proteomes" id="UP000592294"/>
    </source>
</evidence>
<dbReference type="Pfam" id="PF05127">
    <property type="entry name" value="NAT10_TcmA_helicase"/>
    <property type="match status" value="1"/>
</dbReference>
<keyword evidence="8 9" id="KW-0012">Acyltransferase</keyword>
<feature type="binding site" evidence="9">
    <location>
        <position position="370"/>
    </location>
    <ligand>
        <name>ATP</name>
        <dbReference type="ChEBI" id="CHEBI:30616"/>
    </ligand>
</feature>
<dbReference type="Pfam" id="PF08351">
    <property type="entry name" value="TmcA_N"/>
    <property type="match status" value="1"/>
</dbReference>
<proteinExistence type="inferred from homology"/>
<organism evidence="11 12">
    <name type="scientific">Allochromatium humboldtianum</name>
    <dbReference type="NCBI Taxonomy" id="504901"/>
    <lineage>
        <taxon>Bacteria</taxon>
        <taxon>Pseudomonadati</taxon>
        <taxon>Pseudomonadota</taxon>
        <taxon>Gammaproteobacteria</taxon>
        <taxon>Chromatiales</taxon>
        <taxon>Chromatiaceae</taxon>
        <taxon>Allochromatium</taxon>
    </lineage>
</organism>
<dbReference type="SUPFAM" id="SSF52540">
    <property type="entry name" value="P-loop containing nucleoside triphosphate hydrolases"/>
    <property type="match status" value="1"/>
</dbReference>
<keyword evidence="5 9" id="KW-0547">Nucleotide-binding</keyword>
<feature type="binding site" evidence="9">
    <location>
        <position position="199"/>
    </location>
    <ligand>
        <name>ATP</name>
        <dbReference type="ChEBI" id="CHEBI:30616"/>
    </ligand>
</feature>
<dbReference type="InterPro" id="IPR000182">
    <property type="entry name" value="GNAT_dom"/>
</dbReference>
<evidence type="ECO:0000256" key="5">
    <source>
        <dbReference type="ARBA" id="ARBA00022741"/>
    </source>
</evidence>
<evidence type="ECO:0000256" key="3">
    <source>
        <dbReference type="ARBA" id="ARBA00022679"/>
    </source>
</evidence>
<evidence type="ECO:0000256" key="6">
    <source>
        <dbReference type="ARBA" id="ARBA00022840"/>
    </source>
</evidence>
<keyword evidence="7 9" id="KW-0694">RNA-binding</keyword>
<evidence type="ECO:0000256" key="2">
    <source>
        <dbReference type="ARBA" id="ARBA00022555"/>
    </source>
</evidence>
<dbReference type="InterPro" id="IPR013562">
    <property type="entry name" value="TmcA/NAT10_N"/>
</dbReference>
<dbReference type="GO" id="GO:1990883">
    <property type="term" value="F:18S rRNA cytidine N-acetyltransferase activity"/>
    <property type="evidence" value="ECO:0007669"/>
    <property type="project" value="TreeGrafter"/>
</dbReference>
<keyword evidence="6 9" id="KW-0067">ATP-binding</keyword>
<gene>
    <name evidence="9" type="primary">tmcA</name>
    <name evidence="11" type="ORF">HW932_07285</name>
</gene>
<dbReference type="GO" id="GO:1904812">
    <property type="term" value="P:rRNA acetylation involved in maturation of SSU-rRNA"/>
    <property type="evidence" value="ECO:0007669"/>
    <property type="project" value="TreeGrafter"/>
</dbReference>
<dbReference type="PANTHER" id="PTHR10925">
    <property type="entry name" value="N-ACETYLTRANSFERASE 10"/>
    <property type="match status" value="1"/>
</dbReference>
<dbReference type="Proteomes" id="UP000592294">
    <property type="component" value="Unassembled WGS sequence"/>
</dbReference>
<accession>A0A850RJ72</accession>
<comment type="function">
    <text evidence="9">Catalyzes the formation of N(4)-acetylcytidine (ac(4)C) at the wobble position of tRNA(Met), by using acetyl-CoA as an acetyl donor and ATP (or GTP).</text>
</comment>
<protein>
    <recommendedName>
        <fullName evidence="9">tRNA(Met) cytidine acetyltransferase TmcA</fullName>
        <ecNumber evidence="9">2.3.1.193</ecNumber>
    </recommendedName>
</protein>
<dbReference type="Gene3D" id="3.40.630.30">
    <property type="match status" value="1"/>
</dbReference>
<name>A0A850RJ72_9GAMM</name>
<evidence type="ECO:0000256" key="8">
    <source>
        <dbReference type="ARBA" id="ARBA00023315"/>
    </source>
</evidence>
<evidence type="ECO:0000256" key="9">
    <source>
        <dbReference type="HAMAP-Rule" id="MF_01886"/>
    </source>
</evidence>
<comment type="catalytic activity">
    <reaction evidence="9">
        <text>cytidine(34) in elongator tRNA(Met) + acetyl-CoA + ATP + H2O = N(4)-acetylcytidine(34) in elongator tRNA(Met) + ADP + phosphate + CoA + H(+)</text>
        <dbReference type="Rhea" id="RHEA:43788"/>
        <dbReference type="Rhea" id="RHEA-COMP:10693"/>
        <dbReference type="Rhea" id="RHEA-COMP:10694"/>
        <dbReference type="ChEBI" id="CHEBI:15377"/>
        <dbReference type="ChEBI" id="CHEBI:15378"/>
        <dbReference type="ChEBI" id="CHEBI:30616"/>
        <dbReference type="ChEBI" id="CHEBI:43474"/>
        <dbReference type="ChEBI" id="CHEBI:57287"/>
        <dbReference type="ChEBI" id="CHEBI:57288"/>
        <dbReference type="ChEBI" id="CHEBI:74900"/>
        <dbReference type="ChEBI" id="CHEBI:82748"/>
        <dbReference type="ChEBI" id="CHEBI:456216"/>
        <dbReference type="EC" id="2.3.1.193"/>
    </reaction>
</comment>
<dbReference type="GO" id="GO:0005524">
    <property type="term" value="F:ATP binding"/>
    <property type="evidence" value="ECO:0007669"/>
    <property type="project" value="UniProtKB-UniRule"/>
</dbReference>